<evidence type="ECO:0000256" key="2">
    <source>
        <dbReference type="ARBA" id="ARBA00001974"/>
    </source>
</evidence>
<dbReference type="EMBL" id="JBBMFN010000013">
    <property type="protein sequence ID" value="MEQ2465549.1"/>
    <property type="molecule type" value="Genomic_DNA"/>
</dbReference>
<evidence type="ECO:0000256" key="9">
    <source>
        <dbReference type="ARBA" id="ARBA00022982"/>
    </source>
</evidence>
<dbReference type="InterPro" id="IPR001094">
    <property type="entry name" value="Flavdoxin-like"/>
</dbReference>
<dbReference type="NCBIfam" id="NF004859">
    <property type="entry name" value="PRK06214.1"/>
    <property type="match status" value="1"/>
</dbReference>
<organism evidence="14 15">
    <name type="scientific">Niallia hominis</name>
    <dbReference type="NCBI Taxonomy" id="3133173"/>
    <lineage>
        <taxon>Bacteria</taxon>
        <taxon>Bacillati</taxon>
        <taxon>Bacillota</taxon>
        <taxon>Bacilli</taxon>
        <taxon>Bacillales</taxon>
        <taxon>Bacillaceae</taxon>
        <taxon>Niallia</taxon>
    </lineage>
</organism>
<dbReference type="Pfam" id="PF00667">
    <property type="entry name" value="FAD_binding_1"/>
    <property type="match status" value="1"/>
</dbReference>
<evidence type="ECO:0000256" key="8">
    <source>
        <dbReference type="ARBA" id="ARBA00022857"/>
    </source>
</evidence>
<comment type="cofactor">
    <cofactor evidence="1">
        <name>FMN</name>
        <dbReference type="ChEBI" id="CHEBI:58210"/>
    </cofactor>
</comment>
<dbReference type="CDD" id="cd06199">
    <property type="entry name" value="SiR"/>
    <property type="match status" value="1"/>
</dbReference>
<evidence type="ECO:0000313" key="15">
    <source>
        <dbReference type="Proteomes" id="UP001465426"/>
    </source>
</evidence>
<dbReference type="PRINTS" id="PR00369">
    <property type="entry name" value="FLAVODOXIN"/>
</dbReference>
<sequence>MQLQVINSPFNQEQTELLNRLLPTLTESQKIWLNGYLSASTAAIATTAGEPSLTTSLTEQQVATPITKDITILFGSQTGNAQSLAKDHGSRLKELGFNVTVQSMADFKPNNLKKIRNLLIIVSTHGEGDPPDTAIAFHEFLHGKRAPKLEDFQYSVLALGDSSYEFFCETGKQFDSRLEELGGTRLYPRVDCDLDYEEPASEWFSGVVNGLNLQAESTAPNPISTIPQSIRDSGYSRSNPYYAEILDVINLNGQGSNKETLHVELSLEDSGISFEPGDSLGIFPNNDPELVDLLVKELGFSPTESVTINKQGEVLAFREALLTYYEITVLTKPLLEKFAKIAANPSLDELLAKGNEEKLKAYINGRDILDLIRDFGPLETNAQTFASLLRKLPTRLYSIASSYKANPDEAHLTIGAVRYHANGRDRSGVCSVQIAERIQPGDKLPIYIQNNENFKLPENPDTPIIMVGPGTGVAPFRSFLQEREEIGAEGKSWLFFGDQHFVTDFLYQTEWQNWLKDGVLTKMNIAFSRDKAEKVYVQHRMLEHSKELFEWLEEGAVLYICGDEKHMAHDVHQTLLAIIQKEGQMSLEQAEEYVAAMKQNKRYQRDVY</sequence>
<dbReference type="InterPro" id="IPR017938">
    <property type="entry name" value="Riboflavin_synthase-like_b-brl"/>
</dbReference>
<dbReference type="Gene3D" id="1.20.990.10">
    <property type="entry name" value="NADPH-cytochrome p450 Reductase, Chain A, domain 3"/>
    <property type="match status" value="1"/>
</dbReference>
<reference evidence="14 15" key="1">
    <citation type="submission" date="2024-03" db="EMBL/GenBank/DDBJ databases">
        <title>Human intestinal bacterial collection.</title>
        <authorList>
            <person name="Pauvert C."/>
            <person name="Hitch T.C.A."/>
            <person name="Clavel T."/>
        </authorList>
    </citation>
    <scope>NUCLEOTIDE SEQUENCE [LARGE SCALE GENOMIC DNA]</scope>
    <source>
        <strain evidence="14 15">CLA-SR-H024</strain>
    </source>
</reference>
<dbReference type="PIRSF" id="PIRSF000207">
    <property type="entry name" value="SiR-FP_CysJ"/>
    <property type="match status" value="1"/>
</dbReference>
<keyword evidence="15" id="KW-1185">Reference proteome</keyword>
<keyword evidence="11" id="KW-0198">Cysteine biosynthesis</keyword>
<keyword evidence="7" id="KW-0274">FAD</keyword>
<accession>A0ABV1EWS0</accession>
<dbReference type="InterPro" id="IPR001709">
    <property type="entry name" value="Flavoprot_Pyr_Nucl_cyt_Rdtase"/>
</dbReference>
<dbReference type="SUPFAM" id="SSF52218">
    <property type="entry name" value="Flavoproteins"/>
    <property type="match status" value="1"/>
</dbReference>
<comment type="cofactor">
    <cofactor evidence="2">
        <name>FAD</name>
        <dbReference type="ChEBI" id="CHEBI:57692"/>
    </cofactor>
</comment>
<dbReference type="PANTHER" id="PTHR19384">
    <property type="entry name" value="NITRIC OXIDE SYNTHASE-RELATED"/>
    <property type="match status" value="1"/>
</dbReference>
<keyword evidence="4" id="KW-0028">Amino-acid biosynthesis</keyword>
<keyword evidence="9" id="KW-0249">Electron transport</keyword>
<dbReference type="RefSeq" id="WP_284561141.1">
    <property type="nucleotide sequence ID" value="NZ_JBBMFN010000013.1"/>
</dbReference>
<dbReference type="PROSITE" id="PS51384">
    <property type="entry name" value="FAD_FR"/>
    <property type="match status" value="1"/>
</dbReference>
<dbReference type="InterPro" id="IPR017927">
    <property type="entry name" value="FAD-bd_FR_type"/>
</dbReference>
<dbReference type="InterPro" id="IPR008254">
    <property type="entry name" value="Flavodoxin/NO_synth"/>
</dbReference>
<evidence type="ECO:0000259" key="12">
    <source>
        <dbReference type="PROSITE" id="PS50902"/>
    </source>
</evidence>
<evidence type="ECO:0000256" key="4">
    <source>
        <dbReference type="ARBA" id="ARBA00022605"/>
    </source>
</evidence>
<dbReference type="PROSITE" id="PS50902">
    <property type="entry name" value="FLAVODOXIN_LIKE"/>
    <property type="match status" value="1"/>
</dbReference>
<keyword evidence="6" id="KW-0288">FMN</keyword>
<dbReference type="Pfam" id="PF00258">
    <property type="entry name" value="Flavodoxin_1"/>
    <property type="match status" value="1"/>
</dbReference>
<dbReference type="Gene3D" id="2.40.30.10">
    <property type="entry name" value="Translation factors"/>
    <property type="match status" value="1"/>
</dbReference>
<dbReference type="InterPro" id="IPR029039">
    <property type="entry name" value="Flavoprotein-like_sf"/>
</dbReference>
<dbReference type="NCBIfam" id="TIGR01931">
    <property type="entry name" value="cysJ"/>
    <property type="match status" value="1"/>
</dbReference>
<evidence type="ECO:0000256" key="1">
    <source>
        <dbReference type="ARBA" id="ARBA00001917"/>
    </source>
</evidence>
<dbReference type="EC" id="1.8.1.2" evidence="14"/>
<proteinExistence type="predicted"/>
<evidence type="ECO:0000313" key="14">
    <source>
        <dbReference type="EMBL" id="MEQ2465549.1"/>
    </source>
</evidence>
<dbReference type="Pfam" id="PF00175">
    <property type="entry name" value="NAD_binding_1"/>
    <property type="match status" value="1"/>
</dbReference>
<evidence type="ECO:0000256" key="5">
    <source>
        <dbReference type="ARBA" id="ARBA00022630"/>
    </source>
</evidence>
<evidence type="ECO:0000256" key="10">
    <source>
        <dbReference type="ARBA" id="ARBA00023002"/>
    </source>
</evidence>
<evidence type="ECO:0000256" key="6">
    <source>
        <dbReference type="ARBA" id="ARBA00022643"/>
    </source>
</evidence>
<dbReference type="InterPro" id="IPR023173">
    <property type="entry name" value="NADPH_Cyt_P450_Rdtase_alpha"/>
</dbReference>
<name>A0ABV1EWS0_9BACI</name>
<comment type="caution">
    <text evidence="14">The sequence shown here is derived from an EMBL/GenBank/DDBJ whole genome shotgun (WGS) entry which is preliminary data.</text>
</comment>
<dbReference type="PRINTS" id="PR00371">
    <property type="entry name" value="FPNCR"/>
</dbReference>
<dbReference type="Gene3D" id="3.40.50.80">
    <property type="entry name" value="Nucleotide-binding domain of ferredoxin-NADP reductase (FNR) module"/>
    <property type="match status" value="1"/>
</dbReference>
<dbReference type="InterPro" id="IPR003097">
    <property type="entry name" value="CysJ-like_FAD-binding"/>
</dbReference>
<dbReference type="SUPFAM" id="SSF63380">
    <property type="entry name" value="Riboflavin synthase domain-like"/>
    <property type="match status" value="1"/>
</dbReference>
<dbReference type="SUPFAM" id="SSF52343">
    <property type="entry name" value="Ferredoxin reductase-like, C-terminal NADP-linked domain"/>
    <property type="match status" value="1"/>
</dbReference>
<dbReference type="GO" id="GO:0004783">
    <property type="term" value="F:sulfite reductase (NADPH) activity"/>
    <property type="evidence" value="ECO:0007669"/>
    <property type="project" value="UniProtKB-EC"/>
</dbReference>
<feature type="domain" description="FAD-binding FR-type" evidence="13">
    <location>
        <begin position="238"/>
        <end position="457"/>
    </location>
</feature>
<keyword evidence="3" id="KW-0813">Transport</keyword>
<dbReference type="InterPro" id="IPR039261">
    <property type="entry name" value="FNR_nucleotide-bd"/>
</dbReference>
<evidence type="ECO:0000256" key="7">
    <source>
        <dbReference type="ARBA" id="ARBA00022827"/>
    </source>
</evidence>
<keyword evidence="8" id="KW-0521">NADP</keyword>
<evidence type="ECO:0000259" key="13">
    <source>
        <dbReference type="PROSITE" id="PS51384"/>
    </source>
</evidence>
<dbReference type="InterPro" id="IPR001433">
    <property type="entry name" value="OxRdtase_FAD/NAD-bd"/>
</dbReference>
<keyword evidence="5" id="KW-0285">Flavoprotein</keyword>
<feature type="domain" description="Flavodoxin-like" evidence="12">
    <location>
        <begin position="70"/>
        <end position="208"/>
    </location>
</feature>
<gene>
    <name evidence="14" type="ORF">WMO63_07700</name>
</gene>
<protein>
    <submittedName>
        <fullName evidence="14">Assimilatory sulfite reductase (NADPH) flavoprotein subunit</fullName>
        <ecNumber evidence="14">1.8.1.2</ecNumber>
    </submittedName>
</protein>
<dbReference type="InterPro" id="IPR010199">
    <property type="entry name" value="CysJ"/>
</dbReference>
<evidence type="ECO:0000256" key="11">
    <source>
        <dbReference type="ARBA" id="ARBA00023192"/>
    </source>
</evidence>
<dbReference type="Gene3D" id="3.40.50.360">
    <property type="match status" value="1"/>
</dbReference>
<keyword evidence="10 14" id="KW-0560">Oxidoreductase</keyword>
<dbReference type="PANTHER" id="PTHR19384:SF128">
    <property type="entry name" value="NADPH OXIDOREDUCTASE A"/>
    <property type="match status" value="1"/>
</dbReference>
<evidence type="ECO:0000256" key="3">
    <source>
        <dbReference type="ARBA" id="ARBA00022448"/>
    </source>
</evidence>
<dbReference type="Proteomes" id="UP001465426">
    <property type="component" value="Unassembled WGS sequence"/>
</dbReference>